<dbReference type="EMBL" id="NIGF01000017">
    <property type="protein sequence ID" value="PQV62975.1"/>
    <property type="molecule type" value="Genomic_DNA"/>
</dbReference>
<dbReference type="OrthoDB" id="3538077at2"/>
<dbReference type="SUPFAM" id="SSF53901">
    <property type="entry name" value="Thiolase-like"/>
    <property type="match status" value="1"/>
</dbReference>
<keyword evidence="3" id="KW-1185">Reference proteome</keyword>
<organism evidence="2 3">
    <name type="scientific">Abditibacterium utsteinense</name>
    <dbReference type="NCBI Taxonomy" id="1960156"/>
    <lineage>
        <taxon>Bacteria</taxon>
        <taxon>Pseudomonadati</taxon>
        <taxon>Abditibacteriota</taxon>
        <taxon>Abditibacteriia</taxon>
        <taxon>Abditibacteriales</taxon>
        <taxon>Abditibacteriaceae</taxon>
        <taxon>Abditibacterium</taxon>
    </lineage>
</organism>
<dbReference type="RefSeq" id="WP_123580776.1">
    <property type="nucleotide sequence ID" value="NZ_NIGF01000017.1"/>
</dbReference>
<dbReference type="InterPro" id="IPR016039">
    <property type="entry name" value="Thiolase-like"/>
</dbReference>
<dbReference type="Gene3D" id="3.40.47.10">
    <property type="match status" value="1"/>
</dbReference>
<feature type="domain" description="Beta-ketoacyl synthase-like N-terminal" evidence="1">
    <location>
        <begin position="28"/>
        <end position="153"/>
    </location>
</feature>
<dbReference type="Pfam" id="PF00109">
    <property type="entry name" value="ketoacyl-synt"/>
    <property type="match status" value="1"/>
</dbReference>
<evidence type="ECO:0000313" key="2">
    <source>
        <dbReference type="EMBL" id="PQV62975.1"/>
    </source>
</evidence>
<evidence type="ECO:0000259" key="1">
    <source>
        <dbReference type="Pfam" id="PF00109"/>
    </source>
</evidence>
<dbReference type="GO" id="GO:0016746">
    <property type="term" value="F:acyltransferase activity"/>
    <property type="evidence" value="ECO:0007669"/>
    <property type="project" value="InterPro"/>
</dbReference>
<dbReference type="InterPro" id="IPR014030">
    <property type="entry name" value="Ketoacyl_synth_N"/>
</dbReference>
<gene>
    <name evidence="2" type="ORF">B1R32_11717</name>
</gene>
<accession>A0A2S8SQA4</accession>
<reference evidence="2 3" key="1">
    <citation type="journal article" date="2018" name="Syst. Appl. Microbiol.">
        <title>Abditibacterium utsteinense sp. nov., the first cultivated member of candidate phylum FBP, isolated from ice-free Antarctic soil samples.</title>
        <authorList>
            <person name="Tahon G."/>
            <person name="Tytgat B."/>
            <person name="Lebbe L."/>
            <person name="Carlier A."/>
            <person name="Willems A."/>
        </authorList>
    </citation>
    <scope>NUCLEOTIDE SEQUENCE [LARGE SCALE GENOMIC DNA]</scope>
    <source>
        <strain evidence="2 3">LMG 29911</strain>
    </source>
</reference>
<proteinExistence type="predicted"/>
<name>A0A2S8SQA4_9BACT</name>
<evidence type="ECO:0000313" key="3">
    <source>
        <dbReference type="Proteomes" id="UP000237684"/>
    </source>
</evidence>
<comment type="caution">
    <text evidence="2">The sequence shown here is derived from an EMBL/GenBank/DDBJ whole genome shotgun (WGS) entry which is preliminary data.</text>
</comment>
<dbReference type="AlphaFoldDB" id="A0A2S8SQA4"/>
<dbReference type="Proteomes" id="UP000237684">
    <property type="component" value="Unassembled WGS sequence"/>
</dbReference>
<sequence>MKITIAGHGFIEPTPDFNLKDYLDTPKTYLDRASALALAGCALALRDADLTGPFDGDFGIALGTQFGAVETMRGFEAILAEKGAKSVSPLLFSHSYFNSPISVCAIEWGLKGWHGTLCGPNATLDAVIAARDAIFLGHATRMICGSVEALSPARAGAGEENPREWSAFWVLEANGTGRDFESAFAAGEFQLGF</sequence>
<dbReference type="InParanoid" id="A0A2S8SQA4"/>
<protein>
    <submittedName>
        <fullName evidence="2">Beta-ketoacyl synthase, N-terminal domain</fullName>
    </submittedName>
</protein>